<sequence length="407" mass="42471">MRTRTLLAVALLVGSLLAVGVVALGFGGGQQLTVTWTSDTARPVGGNHHAVAVADGQVYAPISGQTDSDQCALVALSAEDGTAAWDYQIPPEDCEIHAVADPTVADYDDDGQREVLAATTESEVAGFAPGGEKQFGYALTDYGYTEPVVADLHPAEGQEIVVADVRGVVHVFGADGTERWRDRVPGFVFAQPTVADVDADAEQEALVGSRSGRVTVYEGDGDVRWRTNATDSGITWLAVGDADGDAGLETVLATARGETVALDDDGSVLWRTEFDRLTAVDVIYDGDADGEAEVYVTDASGTLRSLDAATGAVEWTASLASTEVQMTPPAVLGDVDGGGDPELVVTGNDGTVSVVDPATGEVRLTATRNARSFTHATLADVDDDGREEVFAMYDDGTVQRLDVVGET</sequence>
<keyword evidence="7" id="KW-1185">Reference proteome</keyword>
<dbReference type="GO" id="GO:0016020">
    <property type="term" value="C:membrane"/>
    <property type="evidence" value="ECO:0007669"/>
    <property type="project" value="UniProtKB-SubCell"/>
</dbReference>
<dbReference type="Gene3D" id="2.130.10.10">
    <property type="entry name" value="YVTN repeat-like/Quinoprotein amine dehydrogenase"/>
    <property type="match status" value="2"/>
</dbReference>
<keyword evidence="4" id="KW-0472">Membrane</keyword>
<feature type="domain" description="Pyrrolo-quinoline quinone repeat" evidence="5">
    <location>
        <begin position="211"/>
        <end position="370"/>
    </location>
</feature>
<comment type="caution">
    <text evidence="6">The sequence shown here is derived from an EMBL/GenBank/DDBJ whole genome shotgun (WGS) entry which is preliminary data.</text>
</comment>
<name>A0ABD5R9E6_9EURY</name>
<accession>A0ABD5R9E6</accession>
<dbReference type="Gene3D" id="2.40.10.480">
    <property type="match status" value="1"/>
</dbReference>
<dbReference type="InterPro" id="IPR002372">
    <property type="entry name" value="PQQ_rpt_dom"/>
</dbReference>
<organism evidence="6 7">
    <name type="scientific">Salinirubrum litoreum</name>
    <dbReference type="NCBI Taxonomy" id="1126234"/>
    <lineage>
        <taxon>Archaea</taxon>
        <taxon>Methanobacteriati</taxon>
        <taxon>Methanobacteriota</taxon>
        <taxon>Stenosarchaea group</taxon>
        <taxon>Halobacteria</taxon>
        <taxon>Halobacteriales</taxon>
        <taxon>Haloferacaceae</taxon>
        <taxon>Salinirubrum</taxon>
    </lineage>
</organism>
<dbReference type="InterPro" id="IPR045232">
    <property type="entry name" value="FAM234"/>
</dbReference>
<evidence type="ECO:0000256" key="4">
    <source>
        <dbReference type="ARBA" id="ARBA00023136"/>
    </source>
</evidence>
<evidence type="ECO:0000313" key="7">
    <source>
        <dbReference type="Proteomes" id="UP001596201"/>
    </source>
</evidence>
<evidence type="ECO:0000256" key="3">
    <source>
        <dbReference type="ARBA" id="ARBA00022989"/>
    </source>
</evidence>
<dbReference type="AlphaFoldDB" id="A0ABD5R9E6"/>
<dbReference type="SMART" id="SM00564">
    <property type="entry name" value="PQQ"/>
    <property type="match status" value="4"/>
</dbReference>
<gene>
    <name evidence="6" type="ORF">ACFPJ5_06915</name>
</gene>
<proteinExistence type="predicted"/>
<dbReference type="EMBL" id="JBHSKX010000001">
    <property type="protein sequence ID" value="MFC5366666.1"/>
    <property type="molecule type" value="Genomic_DNA"/>
</dbReference>
<evidence type="ECO:0000256" key="1">
    <source>
        <dbReference type="ARBA" id="ARBA00004167"/>
    </source>
</evidence>
<dbReference type="Proteomes" id="UP001596201">
    <property type="component" value="Unassembled WGS sequence"/>
</dbReference>
<dbReference type="Pfam" id="PF13360">
    <property type="entry name" value="PQQ_2"/>
    <property type="match status" value="1"/>
</dbReference>
<dbReference type="PANTHER" id="PTHR21419">
    <property type="match status" value="1"/>
</dbReference>
<dbReference type="InterPro" id="IPR018391">
    <property type="entry name" value="PQQ_b-propeller_rpt"/>
</dbReference>
<dbReference type="InterPro" id="IPR015943">
    <property type="entry name" value="WD40/YVTN_repeat-like_dom_sf"/>
</dbReference>
<evidence type="ECO:0000256" key="2">
    <source>
        <dbReference type="ARBA" id="ARBA00022692"/>
    </source>
</evidence>
<dbReference type="PANTHER" id="PTHR21419:SF23">
    <property type="entry name" value="PROTEIN DEFECTIVE IN EXINE FORMATION 1"/>
    <property type="match status" value="1"/>
</dbReference>
<comment type="subcellular location">
    <subcellularLocation>
        <location evidence="1">Membrane</location>
        <topology evidence="1">Single-pass membrane protein</topology>
    </subcellularLocation>
</comment>
<dbReference type="InterPro" id="IPR011047">
    <property type="entry name" value="Quinoprotein_ADH-like_sf"/>
</dbReference>
<keyword evidence="3" id="KW-1133">Transmembrane helix</keyword>
<keyword evidence="2" id="KW-0812">Transmembrane</keyword>
<protein>
    <submittedName>
        <fullName evidence="6">PQQ-binding-like beta-propeller repeat protein</fullName>
    </submittedName>
</protein>
<reference evidence="6 7" key="1">
    <citation type="journal article" date="2019" name="Int. J. Syst. Evol. Microbiol.">
        <title>The Global Catalogue of Microorganisms (GCM) 10K type strain sequencing project: providing services to taxonomists for standard genome sequencing and annotation.</title>
        <authorList>
            <consortium name="The Broad Institute Genomics Platform"/>
            <consortium name="The Broad Institute Genome Sequencing Center for Infectious Disease"/>
            <person name="Wu L."/>
            <person name="Ma J."/>
        </authorList>
    </citation>
    <scope>NUCLEOTIDE SEQUENCE [LARGE SCALE GENOMIC DNA]</scope>
    <source>
        <strain evidence="6 7">CGMCC 1.12237</strain>
    </source>
</reference>
<evidence type="ECO:0000313" key="6">
    <source>
        <dbReference type="EMBL" id="MFC5366666.1"/>
    </source>
</evidence>
<dbReference type="RefSeq" id="WP_227227996.1">
    <property type="nucleotide sequence ID" value="NZ_JAJCVJ010000001.1"/>
</dbReference>
<evidence type="ECO:0000259" key="5">
    <source>
        <dbReference type="Pfam" id="PF13360"/>
    </source>
</evidence>
<dbReference type="SUPFAM" id="SSF50998">
    <property type="entry name" value="Quinoprotein alcohol dehydrogenase-like"/>
    <property type="match status" value="2"/>
</dbReference>